<evidence type="ECO:0000256" key="2">
    <source>
        <dbReference type="SAM" id="Phobius"/>
    </source>
</evidence>
<evidence type="ECO:0000256" key="1">
    <source>
        <dbReference type="SAM" id="MobiDB-lite"/>
    </source>
</evidence>
<keyword evidence="5" id="KW-1185">Reference proteome</keyword>
<sequence>MDYNELKDVLAKLNRTVQMAQQRDRLSLDETLISINQTLQTIGGLLETVQVAVLIVAIALSFLLIGMTATCYYAKYKKYSRVSTDEERRAYRAAPPTDEDRFSYRKGEYHPTDI</sequence>
<dbReference type="EMBL" id="CATQJA010000153">
    <property type="protein sequence ID" value="CAJ0557911.1"/>
    <property type="molecule type" value="Genomic_DNA"/>
</dbReference>
<feature type="transmembrane region" description="Helical" evidence="2">
    <location>
        <begin position="51"/>
        <end position="74"/>
    </location>
</feature>
<gene>
    <name evidence="4" type="ORF">MSPICULIGERA_LOCUS24131</name>
    <name evidence="3" type="ORF">MSPICULIGERA_LOCUS658</name>
</gene>
<feature type="region of interest" description="Disordered" evidence="1">
    <location>
        <begin position="87"/>
        <end position="114"/>
    </location>
</feature>
<feature type="compositionally biased region" description="Basic and acidic residues" evidence="1">
    <location>
        <begin position="98"/>
        <end position="114"/>
    </location>
</feature>
<evidence type="ECO:0000313" key="3">
    <source>
        <dbReference type="EMBL" id="CAJ0557911.1"/>
    </source>
</evidence>
<dbReference type="EMBL" id="CATQJA010002707">
    <property type="protein sequence ID" value="CAJ0586123.1"/>
    <property type="molecule type" value="Genomic_DNA"/>
</dbReference>
<keyword evidence="2" id="KW-0812">Transmembrane</keyword>
<comment type="caution">
    <text evidence="4">The sequence shown here is derived from an EMBL/GenBank/DDBJ whole genome shotgun (WGS) entry which is preliminary data.</text>
</comment>
<keyword evidence="2" id="KW-0472">Membrane</keyword>
<accession>A0AA36DF39</accession>
<dbReference type="Proteomes" id="UP001177023">
    <property type="component" value="Unassembled WGS sequence"/>
</dbReference>
<evidence type="ECO:0000313" key="5">
    <source>
        <dbReference type="Proteomes" id="UP001177023"/>
    </source>
</evidence>
<proteinExistence type="predicted"/>
<keyword evidence="2" id="KW-1133">Transmembrane helix</keyword>
<protein>
    <submittedName>
        <fullName evidence="4">Uncharacterized protein</fullName>
    </submittedName>
</protein>
<feature type="non-terminal residue" evidence="4">
    <location>
        <position position="1"/>
    </location>
</feature>
<evidence type="ECO:0000313" key="4">
    <source>
        <dbReference type="EMBL" id="CAJ0586123.1"/>
    </source>
</evidence>
<dbReference type="AlphaFoldDB" id="A0AA36DF39"/>
<organism evidence="4 5">
    <name type="scientific">Mesorhabditis spiculigera</name>
    <dbReference type="NCBI Taxonomy" id="96644"/>
    <lineage>
        <taxon>Eukaryota</taxon>
        <taxon>Metazoa</taxon>
        <taxon>Ecdysozoa</taxon>
        <taxon>Nematoda</taxon>
        <taxon>Chromadorea</taxon>
        <taxon>Rhabditida</taxon>
        <taxon>Rhabditina</taxon>
        <taxon>Rhabditomorpha</taxon>
        <taxon>Rhabditoidea</taxon>
        <taxon>Rhabditidae</taxon>
        <taxon>Mesorhabditinae</taxon>
        <taxon>Mesorhabditis</taxon>
    </lineage>
</organism>
<name>A0AA36DF39_9BILA</name>
<reference evidence="4" key="1">
    <citation type="submission" date="2023-06" db="EMBL/GenBank/DDBJ databases">
        <authorList>
            <person name="Delattre M."/>
        </authorList>
    </citation>
    <scope>NUCLEOTIDE SEQUENCE</scope>
    <source>
        <strain evidence="4">AF72</strain>
    </source>
</reference>